<feature type="transmembrane region" description="Helical" evidence="6">
    <location>
        <begin position="79"/>
        <end position="98"/>
    </location>
</feature>
<dbReference type="SUPFAM" id="SSF103473">
    <property type="entry name" value="MFS general substrate transporter"/>
    <property type="match status" value="1"/>
</dbReference>
<sequence>MGAGKTIPPPLPNSNHYVVDFDGPEDPTHPLNWTLGIKLYNSTIACLGTLVVSFTSAVFAPGTTGASKAFDVGREVGTLGTALYVLGFAFGPLIWAPASELIGRRWPLTIGMLGDAIFTIASAASKDIQTLIICRFFAGVFGASQLSVVPGVLADLYDDTSRGIAISLYALTVFVGPFSAPFIGGFIASSSLGWRWTLYIPAIMGFASGISLLFTLKETYAPVLLVSKAARIRRETGNCAIHAQHEEIEVDFGEIVMKYFTRPLRMLVTEPILLLITMYMSFIYGIVYGLLGAYPYVFETIYGMTPGVAGLAFIGLILGQLLACGFIVAHAMHVRRSAADGKGPAPEWRLFPPTIGAPIFTIGIFWFGWTGFTSSIHWMSPIAASVLIGFGILCIFLPCFNYLIDAYLPLAASAVAANIILRSAVAAAFPLFSKQMFANLGVQWAATLLGCLAAVMIPIPFAFRRFGGRLRGRREGQHRADTAQGPIGTTLNTPAGTSSLATPPEVARAAPSAHTAVRSLTANSGAAFVRRMGLKLDPANAPRLNLFGWNIGARDLASAAPIPSGLPIEAILSRDDMRKLADVYMRKVHTCYGFINQVDLSQRLEARWEPGSSGSMFDSVLAGIAALGLLFSERTVKVTEILLIESAKSTLERYDGSSAPPLDLVTGWLLRVIYMRMTAPPYATWLASCKLIHLIEAAGLHREAGDGMEGSSLKLEPVLRRRLLGMAQHQNMWTSYDLGLSPVRLKTDIPSQALDANVAQRDFTEELLGLLPVSVNLDPEQDHDDHDLQMTLVQILDREHTQPPSIMAQTNVVLCILRRLHLLNINTSPTLTTRILQQFKRALESARTMVEDCSPWQHMPNVPFNIITILLELDTYAALEQLPDAMETLKLVASAYNTPTMREAYATARLLVYLYQQRRFHDAQVLGNLLSRLEADSGRTSTEPQDVHPNLEVPFLEELISDIPTLQGFDFEQFLNADMAGLAQGMDFSTDL</sequence>
<comment type="subcellular location">
    <subcellularLocation>
        <location evidence="1">Membrane</location>
        <topology evidence="1">Multi-pass membrane protein</topology>
    </subcellularLocation>
</comment>
<feature type="transmembrane region" description="Helical" evidence="6">
    <location>
        <begin position="272"/>
        <end position="296"/>
    </location>
</feature>
<feature type="transmembrane region" description="Helical" evidence="6">
    <location>
        <begin position="381"/>
        <end position="403"/>
    </location>
</feature>
<dbReference type="PANTHER" id="PTHR23502">
    <property type="entry name" value="MAJOR FACILITATOR SUPERFAMILY"/>
    <property type="match status" value="1"/>
</dbReference>
<dbReference type="PROSITE" id="PS50850">
    <property type="entry name" value="MFS"/>
    <property type="match status" value="1"/>
</dbReference>
<comment type="caution">
    <text evidence="8">The sequence shown here is derived from an EMBL/GenBank/DDBJ whole genome shotgun (WGS) entry which is preliminary data.</text>
</comment>
<dbReference type="GeneID" id="98158925"/>
<feature type="transmembrane region" description="Helical" evidence="6">
    <location>
        <begin position="130"/>
        <end position="154"/>
    </location>
</feature>
<feature type="transmembrane region" description="Helical" evidence="6">
    <location>
        <begin position="308"/>
        <end position="329"/>
    </location>
</feature>
<evidence type="ECO:0000256" key="1">
    <source>
        <dbReference type="ARBA" id="ARBA00004141"/>
    </source>
</evidence>
<dbReference type="InterPro" id="IPR020846">
    <property type="entry name" value="MFS_dom"/>
</dbReference>
<name>A0ABR4JA24_9EURO</name>
<dbReference type="PANTHER" id="PTHR23502:SF138">
    <property type="entry name" value="MAJOR FACILITATOR SUPERFAMILY (MFS) PROFILE DOMAIN-CONTAINING PROTEIN-RELATED"/>
    <property type="match status" value="1"/>
</dbReference>
<dbReference type="EMBL" id="JBFXLR010000106">
    <property type="protein sequence ID" value="KAL2836905.1"/>
    <property type="molecule type" value="Genomic_DNA"/>
</dbReference>
<dbReference type="CDD" id="cd12148">
    <property type="entry name" value="fungal_TF_MHR"/>
    <property type="match status" value="1"/>
</dbReference>
<dbReference type="InterPro" id="IPR011701">
    <property type="entry name" value="MFS"/>
</dbReference>
<feature type="transmembrane region" description="Helical" evidence="6">
    <location>
        <begin position="196"/>
        <end position="216"/>
    </location>
</feature>
<evidence type="ECO:0000256" key="2">
    <source>
        <dbReference type="ARBA" id="ARBA00022692"/>
    </source>
</evidence>
<keyword evidence="2 6" id="KW-0812">Transmembrane</keyword>
<evidence type="ECO:0000256" key="6">
    <source>
        <dbReference type="SAM" id="Phobius"/>
    </source>
</evidence>
<gene>
    <name evidence="8" type="ORF">BJX68DRAFT_259767</name>
</gene>
<feature type="transmembrane region" description="Helical" evidence="6">
    <location>
        <begin position="410"/>
        <end position="432"/>
    </location>
</feature>
<keyword evidence="3 6" id="KW-1133">Transmembrane helix</keyword>
<protein>
    <submittedName>
        <fullName evidence="8">Major facilitator superfamily domain-containing protein</fullName>
    </submittedName>
</protein>
<feature type="transmembrane region" description="Helical" evidence="6">
    <location>
        <begin position="39"/>
        <end position="59"/>
    </location>
</feature>
<evidence type="ECO:0000259" key="7">
    <source>
        <dbReference type="PROSITE" id="PS50850"/>
    </source>
</evidence>
<evidence type="ECO:0000313" key="9">
    <source>
        <dbReference type="Proteomes" id="UP001610444"/>
    </source>
</evidence>
<feature type="compositionally biased region" description="Polar residues" evidence="5">
    <location>
        <begin position="487"/>
        <end position="501"/>
    </location>
</feature>
<feature type="region of interest" description="Disordered" evidence="5">
    <location>
        <begin position="473"/>
        <end position="502"/>
    </location>
</feature>
<keyword evidence="9" id="KW-1185">Reference proteome</keyword>
<dbReference type="CDD" id="cd17323">
    <property type="entry name" value="MFS_Tpo1_MDR_like"/>
    <property type="match status" value="1"/>
</dbReference>
<feature type="transmembrane region" description="Helical" evidence="6">
    <location>
        <begin position="105"/>
        <end position="124"/>
    </location>
</feature>
<dbReference type="RefSeq" id="XP_070892304.1">
    <property type="nucleotide sequence ID" value="XM_071043761.1"/>
</dbReference>
<accession>A0ABR4JA24</accession>
<feature type="transmembrane region" description="Helical" evidence="6">
    <location>
        <begin position="444"/>
        <end position="463"/>
    </location>
</feature>
<dbReference type="Pfam" id="PF07690">
    <property type="entry name" value="MFS_1"/>
    <property type="match status" value="1"/>
</dbReference>
<feature type="domain" description="Major facilitator superfamily (MFS) profile" evidence="7">
    <location>
        <begin position="41"/>
        <end position="468"/>
    </location>
</feature>
<evidence type="ECO:0000256" key="3">
    <source>
        <dbReference type="ARBA" id="ARBA00022989"/>
    </source>
</evidence>
<dbReference type="InterPro" id="IPR036259">
    <property type="entry name" value="MFS_trans_sf"/>
</dbReference>
<evidence type="ECO:0000256" key="4">
    <source>
        <dbReference type="ARBA" id="ARBA00023136"/>
    </source>
</evidence>
<organism evidence="8 9">
    <name type="scientific">Aspergillus pseudodeflectus</name>
    <dbReference type="NCBI Taxonomy" id="176178"/>
    <lineage>
        <taxon>Eukaryota</taxon>
        <taxon>Fungi</taxon>
        <taxon>Dikarya</taxon>
        <taxon>Ascomycota</taxon>
        <taxon>Pezizomycotina</taxon>
        <taxon>Eurotiomycetes</taxon>
        <taxon>Eurotiomycetidae</taxon>
        <taxon>Eurotiales</taxon>
        <taxon>Aspergillaceae</taxon>
        <taxon>Aspergillus</taxon>
        <taxon>Aspergillus subgen. Nidulantes</taxon>
    </lineage>
</organism>
<evidence type="ECO:0000313" key="8">
    <source>
        <dbReference type="EMBL" id="KAL2836905.1"/>
    </source>
</evidence>
<reference evidence="8 9" key="1">
    <citation type="submission" date="2024-07" db="EMBL/GenBank/DDBJ databases">
        <title>Section-level genome sequencing and comparative genomics of Aspergillus sections Usti and Cavernicolus.</title>
        <authorList>
            <consortium name="Lawrence Berkeley National Laboratory"/>
            <person name="Nybo J.L."/>
            <person name="Vesth T.C."/>
            <person name="Theobald S."/>
            <person name="Frisvad J.C."/>
            <person name="Larsen T.O."/>
            <person name="Kjaerboelling I."/>
            <person name="Rothschild-Mancinelli K."/>
            <person name="Lyhne E.K."/>
            <person name="Kogle M.E."/>
            <person name="Barry K."/>
            <person name="Clum A."/>
            <person name="Na H."/>
            <person name="Ledsgaard L."/>
            <person name="Lin J."/>
            <person name="Lipzen A."/>
            <person name="Kuo A."/>
            <person name="Riley R."/>
            <person name="Mondo S."/>
            <person name="LaButti K."/>
            <person name="Haridas S."/>
            <person name="Pangalinan J."/>
            <person name="Salamov A.A."/>
            <person name="Simmons B.A."/>
            <person name="Magnuson J.K."/>
            <person name="Chen J."/>
            <person name="Drula E."/>
            <person name="Henrissat B."/>
            <person name="Wiebenga A."/>
            <person name="Lubbers R.J."/>
            <person name="Gomes A.C."/>
            <person name="Macurrencykelacurrency M.R."/>
            <person name="Stajich J."/>
            <person name="Grigoriev I.V."/>
            <person name="Mortensen U.H."/>
            <person name="De vries R.P."/>
            <person name="Baker S.E."/>
            <person name="Andersen M.R."/>
        </authorList>
    </citation>
    <scope>NUCLEOTIDE SEQUENCE [LARGE SCALE GENOMIC DNA]</scope>
    <source>
        <strain evidence="8 9">CBS 756.74</strain>
    </source>
</reference>
<keyword evidence="4 6" id="KW-0472">Membrane</keyword>
<evidence type="ECO:0000256" key="5">
    <source>
        <dbReference type="SAM" id="MobiDB-lite"/>
    </source>
</evidence>
<proteinExistence type="predicted"/>
<dbReference type="Proteomes" id="UP001610444">
    <property type="component" value="Unassembled WGS sequence"/>
</dbReference>
<feature type="transmembrane region" description="Helical" evidence="6">
    <location>
        <begin position="350"/>
        <end position="369"/>
    </location>
</feature>
<dbReference type="Gene3D" id="1.20.1250.20">
    <property type="entry name" value="MFS general substrate transporter like domains"/>
    <property type="match status" value="1"/>
</dbReference>
<feature type="transmembrane region" description="Helical" evidence="6">
    <location>
        <begin position="166"/>
        <end position="190"/>
    </location>
</feature>